<feature type="compositionally biased region" description="Low complexity" evidence="1">
    <location>
        <begin position="189"/>
        <end position="199"/>
    </location>
</feature>
<feature type="compositionally biased region" description="Acidic residues" evidence="1">
    <location>
        <begin position="600"/>
        <end position="620"/>
    </location>
</feature>
<feature type="region of interest" description="Disordered" evidence="1">
    <location>
        <begin position="127"/>
        <end position="690"/>
    </location>
</feature>
<accession>A0A0C9Y7N2</accession>
<feature type="compositionally biased region" description="Acidic residues" evidence="1">
    <location>
        <begin position="565"/>
        <end position="575"/>
    </location>
</feature>
<feature type="compositionally biased region" description="Basic and acidic residues" evidence="1">
    <location>
        <begin position="284"/>
        <end position="305"/>
    </location>
</feature>
<feature type="compositionally biased region" description="Basic residues" evidence="1">
    <location>
        <begin position="77"/>
        <end position="88"/>
    </location>
</feature>
<feature type="compositionally biased region" description="Acidic residues" evidence="1">
    <location>
        <begin position="156"/>
        <end position="169"/>
    </location>
</feature>
<evidence type="ECO:0000256" key="1">
    <source>
        <dbReference type="SAM" id="MobiDB-lite"/>
    </source>
</evidence>
<feature type="region of interest" description="Disordered" evidence="1">
    <location>
        <begin position="1"/>
        <end position="41"/>
    </location>
</feature>
<proteinExistence type="predicted"/>
<gene>
    <name evidence="2" type="ORF">K443DRAFT_118090</name>
</gene>
<evidence type="ECO:0000313" key="2">
    <source>
        <dbReference type="EMBL" id="KIK09999.1"/>
    </source>
</evidence>
<feature type="compositionally biased region" description="Pro residues" evidence="1">
    <location>
        <begin position="471"/>
        <end position="489"/>
    </location>
</feature>
<name>A0A0C9Y7N2_9AGAR</name>
<reference evidence="2 3" key="1">
    <citation type="submission" date="2014-04" db="EMBL/GenBank/DDBJ databases">
        <authorList>
            <consortium name="DOE Joint Genome Institute"/>
            <person name="Kuo A."/>
            <person name="Kohler A."/>
            <person name="Nagy L.G."/>
            <person name="Floudas D."/>
            <person name="Copeland A."/>
            <person name="Barry K.W."/>
            <person name="Cichocki N."/>
            <person name="Veneault-Fourrey C."/>
            <person name="LaButti K."/>
            <person name="Lindquist E.A."/>
            <person name="Lipzen A."/>
            <person name="Lundell T."/>
            <person name="Morin E."/>
            <person name="Murat C."/>
            <person name="Sun H."/>
            <person name="Tunlid A."/>
            <person name="Henrissat B."/>
            <person name="Grigoriev I.V."/>
            <person name="Hibbett D.S."/>
            <person name="Martin F."/>
            <person name="Nordberg H.P."/>
            <person name="Cantor M.N."/>
            <person name="Hua S.X."/>
        </authorList>
    </citation>
    <scope>NUCLEOTIDE SEQUENCE [LARGE SCALE GENOMIC DNA]</scope>
    <source>
        <strain evidence="2 3">LaAM-08-1</strain>
    </source>
</reference>
<feature type="compositionally biased region" description="Basic and acidic residues" evidence="1">
    <location>
        <begin position="542"/>
        <end position="551"/>
    </location>
</feature>
<keyword evidence="3" id="KW-1185">Reference proteome</keyword>
<dbReference type="AlphaFoldDB" id="A0A0C9Y7N2"/>
<evidence type="ECO:0000313" key="3">
    <source>
        <dbReference type="Proteomes" id="UP000054477"/>
    </source>
</evidence>
<dbReference type="STRING" id="1095629.A0A0C9Y7N2"/>
<dbReference type="OrthoDB" id="3271227at2759"/>
<feature type="region of interest" description="Disordered" evidence="1">
    <location>
        <begin position="57"/>
        <end position="105"/>
    </location>
</feature>
<reference evidence="3" key="2">
    <citation type="submission" date="2015-01" db="EMBL/GenBank/DDBJ databases">
        <title>Evolutionary Origins and Diversification of the Mycorrhizal Mutualists.</title>
        <authorList>
            <consortium name="DOE Joint Genome Institute"/>
            <consortium name="Mycorrhizal Genomics Consortium"/>
            <person name="Kohler A."/>
            <person name="Kuo A."/>
            <person name="Nagy L.G."/>
            <person name="Floudas D."/>
            <person name="Copeland A."/>
            <person name="Barry K.W."/>
            <person name="Cichocki N."/>
            <person name="Veneault-Fourrey C."/>
            <person name="LaButti K."/>
            <person name="Lindquist E.A."/>
            <person name="Lipzen A."/>
            <person name="Lundell T."/>
            <person name="Morin E."/>
            <person name="Murat C."/>
            <person name="Riley R."/>
            <person name="Ohm R."/>
            <person name="Sun H."/>
            <person name="Tunlid A."/>
            <person name="Henrissat B."/>
            <person name="Grigoriev I.V."/>
            <person name="Hibbett D.S."/>
            <person name="Martin F."/>
        </authorList>
    </citation>
    <scope>NUCLEOTIDE SEQUENCE [LARGE SCALE GENOMIC DNA]</scope>
    <source>
        <strain evidence="3">LaAM-08-1</strain>
    </source>
</reference>
<dbReference type="Proteomes" id="UP000054477">
    <property type="component" value="Unassembled WGS sequence"/>
</dbReference>
<feature type="compositionally biased region" description="Basic residues" evidence="1">
    <location>
        <begin position="581"/>
        <end position="593"/>
    </location>
</feature>
<feature type="compositionally biased region" description="Acidic residues" evidence="1">
    <location>
        <begin position="1"/>
        <end position="15"/>
    </location>
</feature>
<sequence length="829" mass="89506">MDIDEVIADSEDEFDNHDTSAIIGTSGLPSHIPTFSNKPDKRVSSISTISTVGPDTISAILPQSNTASTSEISIPKSRPKPRPIKKKKDGGTTSSNTENFVPAFHINPMTGKPDYLAAFQPDHLPMTSSIADRAKTRQRAKPASLNTTSKFRGDDVIELSDSDDDDFDELVLRPSTSKNKSKKSKSKPSEPTTSATTTKPKPRPIAKRTAPAPIPDSTPQPTNPSPARPIPIPFRLLPSQLPPSDPSVPTSQPPIEVLQNPPTTDFDDPLTPTSSPCSLFSPKKGVDELDESDHGESFVHVDKGNGKTLMLPPAMAQPPPTFFAGSSPPLPVPETIPSREKPLEQDVVDLTDLPPTVPVEKPKPKKPRKKKEEVGSGDGMDMDFDPNNSEGKKKKKGKTKAKGKEKTSPGTGQVEVTITVPPPKTKGKGRGKGKEKEKEVFKSKEFVNDSEDEDEGVLGGAIPTTSSINILPPPAIGSPPPAIGSPPAAPALVPGSPGLGKKRKSNTVDEEEVEEVGSPKKKQKGKGRGKKEKSGAALGEEGVARGHEGGARGKKGPAQRGEDVALGEEDASLVDEEIHVGRKKKPKSAKGKGKMVVLSDQEEDEVRADDKQIEDEEEDCPVANRRGKENARKKGKGKGTLDEDEDQDMAPPKQGHDDDRGGTKYVSQENVEPVSKIIPQPIATPKPSLFPSLASRYTIAPRVKSTPMSELIRRVNSVPGSPFPSPHPRVSSSSSSAAGPTCYSPYLKSSRSMLSRIAPLHPNRRTPPPPLPPPPPRKKTKKELEREEKWEEEMVESVGGINEWACLTDAERREMRRVKWEREMGGWDE</sequence>
<feature type="compositionally biased region" description="Basic and acidic residues" evidence="1">
    <location>
        <begin position="432"/>
        <end position="447"/>
    </location>
</feature>
<feature type="compositionally biased region" description="Basic residues" evidence="1">
    <location>
        <begin position="392"/>
        <end position="401"/>
    </location>
</feature>
<feature type="compositionally biased region" description="Basic residues" evidence="1">
    <location>
        <begin position="519"/>
        <end position="531"/>
    </location>
</feature>
<feature type="compositionally biased region" description="Low complexity" evidence="1">
    <location>
        <begin position="261"/>
        <end position="273"/>
    </location>
</feature>
<dbReference type="EMBL" id="KN838536">
    <property type="protein sequence ID" value="KIK09999.1"/>
    <property type="molecule type" value="Genomic_DNA"/>
</dbReference>
<feature type="compositionally biased region" description="Pro residues" evidence="1">
    <location>
        <begin position="212"/>
        <end position="232"/>
    </location>
</feature>
<protein>
    <submittedName>
        <fullName evidence="2">Uncharacterized protein</fullName>
    </submittedName>
</protein>
<feature type="compositionally biased region" description="Polar residues" evidence="1">
    <location>
        <begin position="61"/>
        <end position="71"/>
    </location>
</feature>
<dbReference type="HOGENOM" id="CLU_327885_0_0_1"/>
<feature type="region of interest" description="Disordered" evidence="1">
    <location>
        <begin position="703"/>
        <end position="791"/>
    </location>
</feature>
<feature type="compositionally biased region" description="Pro residues" evidence="1">
    <location>
        <begin position="765"/>
        <end position="775"/>
    </location>
</feature>
<organism evidence="2 3">
    <name type="scientific">Laccaria amethystina LaAM-08-1</name>
    <dbReference type="NCBI Taxonomy" id="1095629"/>
    <lineage>
        <taxon>Eukaryota</taxon>
        <taxon>Fungi</taxon>
        <taxon>Dikarya</taxon>
        <taxon>Basidiomycota</taxon>
        <taxon>Agaricomycotina</taxon>
        <taxon>Agaricomycetes</taxon>
        <taxon>Agaricomycetidae</taxon>
        <taxon>Agaricales</taxon>
        <taxon>Agaricineae</taxon>
        <taxon>Hydnangiaceae</taxon>
        <taxon>Laccaria</taxon>
    </lineage>
</organism>